<dbReference type="HOGENOM" id="CLU_2285070_0_0_2"/>
<dbReference type="Proteomes" id="UP000006565">
    <property type="component" value="Chromosome"/>
</dbReference>
<dbReference type="GeneID" id="9744059"/>
<dbReference type="STRING" id="679926.Mpet_1588"/>
<reference evidence="1 2" key="1">
    <citation type="journal article" date="2010" name="Stand. Genomic Sci.">
        <title>Complete genome sequence of Methanoplanus petrolearius type strain (SEBR 4847).</title>
        <authorList>
            <person name="Brambilla E."/>
            <person name="Djao O.D."/>
            <person name="Daligault H."/>
            <person name="Lapidus A."/>
            <person name="Lucas S."/>
            <person name="Hammon N."/>
            <person name="Nolan M."/>
            <person name="Tice H."/>
            <person name="Cheng J.F."/>
            <person name="Han C."/>
            <person name="Tapia R."/>
            <person name="Goodwin L."/>
            <person name="Pitluck S."/>
            <person name="Liolios K."/>
            <person name="Ivanova N."/>
            <person name="Mavromatis K."/>
            <person name="Mikhailova N."/>
            <person name="Pati A."/>
            <person name="Chen A."/>
            <person name="Palaniappan K."/>
            <person name="Land M."/>
            <person name="Hauser L."/>
            <person name="Chang Y.J."/>
            <person name="Jeffries C.D."/>
            <person name="Rohde M."/>
            <person name="Spring S."/>
            <person name="Sikorski J."/>
            <person name="Goker M."/>
            <person name="Woyke T."/>
            <person name="Bristow J."/>
            <person name="Eisen J.A."/>
            <person name="Markowitz V."/>
            <person name="Hugenholtz P."/>
            <person name="Kyrpides N.C."/>
            <person name="Klenk H.P."/>
        </authorList>
    </citation>
    <scope>NUCLEOTIDE SEQUENCE [LARGE SCALE GENOMIC DNA]</scope>
    <source>
        <strain evidence="2">DSM 11571 / OCM 486 / SEBR 4847</strain>
    </source>
</reference>
<gene>
    <name evidence="1" type="ordered locus">Mpet_1588</name>
</gene>
<sequence precursor="true">MFTKLKNACILSLIINFCIKGFALTTHGKENDAKTGKNIKSQFVETKLKSAVESVLFSPVCGMQQIHCSMTADSFGLLFYFGSESAYSNYMRIYHRFMVIL</sequence>
<organism evidence="1 2">
    <name type="scientific">Methanolacinia petrolearia (strain DSM 11571 / OCM 486 / SEBR 4847)</name>
    <name type="common">Methanoplanus petrolearius</name>
    <dbReference type="NCBI Taxonomy" id="679926"/>
    <lineage>
        <taxon>Archaea</taxon>
        <taxon>Methanobacteriati</taxon>
        <taxon>Methanobacteriota</taxon>
        <taxon>Stenosarchaea group</taxon>
        <taxon>Methanomicrobia</taxon>
        <taxon>Methanomicrobiales</taxon>
        <taxon>Methanomicrobiaceae</taxon>
        <taxon>Methanolacinia</taxon>
    </lineage>
</organism>
<dbReference type="KEGG" id="mpi:Mpet_1588"/>
<accession>E1RGQ0</accession>
<dbReference type="EMBL" id="CP002117">
    <property type="protein sequence ID" value="ADN36345.1"/>
    <property type="molecule type" value="Genomic_DNA"/>
</dbReference>
<proteinExistence type="predicted"/>
<dbReference type="AlphaFoldDB" id="E1RGQ0"/>
<name>E1RGQ0_METP4</name>
<evidence type="ECO:0000313" key="1">
    <source>
        <dbReference type="EMBL" id="ADN36345.1"/>
    </source>
</evidence>
<dbReference type="RefSeq" id="WP_013329522.1">
    <property type="nucleotide sequence ID" value="NC_014507.1"/>
</dbReference>
<evidence type="ECO:0000313" key="2">
    <source>
        <dbReference type="Proteomes" id="UP000006565"/>
    </source>
</evidence>
<protein>
    <submittedName>
        <fullName evidence="1">Uncharacterized protein</fullName>
    </submittedName>
</protein>
<keyword evidence="2" id="KW-1185">Reference proteome</keyword>